<name>A0ABR3A9W8_9AGAR</name>
<sequence>MSKAILYLLFTILLLGLMASSAPIPGSASKKSLKQLKLKRGDPSPLKRDDAKPPKPSASAFWVIDYIPPQPSLVATKRDDVAPPKPSKGWRK</sequence>
<feature type="chain" id="PRO_5045207782" evidence="2">
    <location>
        <begin position="22"/>
        <end position="92"/>
    </location>
</feature>
<dbReference type="EMBL" id="JBBXMP010000006">
    <property type="protein sequence ID" value="KAL0070498.1"/>
    <property type="molecule type" value="Genomic_DNA"/>
</dbReference>
<organism evidence="3 4">
    <name type="scientific">Marasmius tenuissimus</name>
    <dbReference type="NCBI Taxonomy" id="585030"/>
    <lineage>
        <taxon>Eukaryota</taxon>
        <taxon>Fungi</taxon>
        <taxon>Dikarya</taxon>
        <taxon>Basidiomycota</taxon>
        <taxon>Agaricomycotina</taxon>
        <taxon>Agaricomycetes</taxon>
        <taxon>Agaricomycetidae</taxon>
        <taxon>Agaricales</taxon>
        <taxon>Marasmiineae</taxon>
        <taxon>Marasmiaceae</taxon>
        <taxon>Marasmius</taxon>
    </lineage>
</organism>
<dbReference type="Proteomes" id="UP001437256">
    <property type="component" value="Unassembled WGS sequence"/>
</dbReference>
<evidence type="ECO:0000256" key="2">
    <source>
        <dbReference type="SAM" id="SignalP"/>
    </source>
</evidence>
<comment type="caution">
    <text evidence="3">The sequence shown here is derived from an EMBL/GenBank/DDBJ whole genome shotgun (WGS) entry which is preliminary data.</text>
</comment>
<proteinExistence type="predicted"/>
<evidence type="ECO:0000256" key="1">
    <source>
        <dbReference type="SAM" id="MobiDB-lite"/>
    </source>
</evidence>
<feature type="signal peptide" evidence="2">
    <location>
        <begin position="1"/>
        <end position="21"/>
    </location>
</feature>
<feature type="compositionally biased region" description="Basic and acidic residues" evidence="1">
    <location>
        <begin position="39"/>
        <end position="53"/>
    </location>
</feature>
<accession>A0ABR3A9W8</accession>
<keyword evidence="4" id="KW-1185">Reference proteome</keyword>
<feature type="region of interest" description="Disordered" evidence="1">
    <location>
        <begin position="22"/>
        <end position="57"/>
    </location>
</feature>
<gene>
    <name evidence="3" type="ORF">AAF712_002330</name>
</gene>
<evidence type="ECO:0000313" key="3">
    <source>
        <dbReference type="EMBL" id="KAL0070498.1"/>
    </source>
</evidence>
<keyword evidence="2" id="KW-0732">Signal</keyword>
<reference evidence="3 4" key="1">
    <citation type="submission" date="2024-05" db="EMBL/GenBank/DDBJ databases">
        <title>A draft genome resource for the thread blight pathogen Marasmius tenuissimus strain MS-2.</title>
        <authorList>
            <person name="Yulfo-Soto G.E."/>
            <person name="Baruah I.K."/>
            <person name="Amoako-Attah I."/>
            <person name="Bukari Y."/>
            <person name="Meinhardt L.W."/>
            <person name="Bailey B.A."/>
            <person name="Cohen S.P."/>
        </authorList>
    </citation>
    <scope>NUCLEOTIDE SEQUENCE [LARGE SCALE GENOMIC DNA]</scope>
    <source>
        <strain evidence="3 4">MS-2</strain>
    </source>
</reference>
<protein>
    <submittedName>
        <fullName evidence="3">Uncharacterized protein</fullName>
    </submittedName>
</protein>
<evidence type="ECO:0000313" key="4">
    <source>
        <dbReference type="Proteomes" id="UP001437256"/>
    </source>
</evidence>